<evidence type="ECO:0000256" key="1">
    <source>
        <dbReference type="SAM" id="MobiDB-lite"/>
    </source>
</evidence>
<keyword evidence="4" id="KW-1185">Reference proteome</keyword>
<evidence type="ECO:0000313" key="3">
    <source>
        <dbReference type="EMBL" id="CAI5441175.1"/>
    </source>
</evidence>
<gene>
    <name evidence="3" type="ORF">CAMP_LOCUS3812</name>
</gene>
<reference evidence="3" key="1">
    <citation type="submission" date="2022-11" db="EMBL/GenBank/DDBJ databases">
        <authorList>
            <person name="Kikuchi T."/>
        </authorList>
    </citation>
    <scope>NUCLEOTIDE SEQUENCE</scope>
    <source>
        <strain evidence="3">PS1010</strain>
    </source>
</reference>
<dbReference type="OrthoDB" id="5859304at2759"/>
<dbReference type="PANTHER" id="PTHR31327:SF6">
    <property type="entry name" value="PDZ DOMAIN-CONTAINING PROTEIN"/>
    <property type="match status" value="1"/>
</dbReference>
<dbReference type="CDD" id="cd00136">
    <property type="entry name" value="PDZ_canonical"/>
    <property type="match status" value="1"/>
</dbReference>
<dbReference type="EMBL" id="CANHGI010000002">
    <property type="protein sequence ID" value="CAI5441175.1"/>
    <property type="molecule type" value="Genomic_DNA"/>
</dbReference>
<accession>A0A9P1MY92</accession>
<dbReference type="Gene3D" id="2.30.42.10">
    <property type="match status" value="1"/>
</dbReference>
<feature type="region of interest" description="Disordered" evidence="1">
    <location>
        <begin position="18"/>
        <end position="44"/>
    </location>
</feature>
<dbReference type="InterPro" id="IPR036034">
    <property type="entry name" value="PDZ_sf"/>
</dbReference>
<sequence>MDNNTKKVTPAHLTLPMKSVMSAEATDPDRTIAEDDQNDNSSGNVEQKFERLKLTLKMVKGKKFGLGVILVHNRILVCKVDDDSLVCGILKVGDQIVSIDNIVVEDKIRCRKELMNGLNRKGISELVLIRPKTKDALDAIMTEIQLSKRPSQLTLKQLSPVPK</sequence>
<comment type="caution">
    <text evidence="3">The sequence shown here is derived from an EMBL/GenBank/DDBJ whole genome shotgun (WGS) entry which is preliminary data.</text>
</comment>
<dbReference type="SUPFAM" id="SSF50156">
    <property type="entry name" value="PDZ domain-like"/>
    <property type="match status" value="1"/>
</dbReference>
<dbReference type="PANTHER" id="PTHR31327">
    <property type="entry name" value="SPERM MEIOSIS PDZ DOMAIN CONTAINING PROTEINS-RELATED"/>
    <property type="match status" value="1"/>
</dbReference>
<evidence type="ECO:0000313" key="4">
    <source>
        <dbReference type="Proteomes" id="UP001152747"/>
    </source>
</evidence>
<protein>
    <recommendedName>
        <fullName evidence="2">PDZ domain-containing protein</fullName>
    </recommendedName>
</protein>
<organism evidence="3 4">
    <name type="scientific">Caenorhabditis angaria</name>
    <dbReference type="NCBI Taxonomy" id="860376"/>
    <lineage>
        <taxon>Eukaryota</taxon>
        <taxon>Metazoa</taxon>
        <taxon>Ecdysozoa</taxon>
        <taxon>Nematoda</taxon>
        <taxon>Chromadorea</taxon>
        <taxon>Rhabditida</taxon>
        <taxon>Rhabditina</taxon>
        <taxon>Rhabditomorpha</taxon>
        <taxon>Rhabditoidea</taxon>
        <taxon>Rhabditidae</taxon>
        <taxon>Peloderinae</taxon>
        <taxon>Caenorhabditis</taxon>
    </lineage>
</organism>
<feature type="domain" description="PDZ" evidence="2">
    <location>
        <begin position="55"/>
        <end position="106"/>
    </location>
</feature>
<dbReference type="InterPro" id="IPR001478">
    <property type="entry name" value="PDZ"/>
</dbReference>
<name>A0A9P1MY92_9PELO</name>
<dbReference type="Proteomes" id="UP001152747">
    <property type="component" value="Unassembled WGS sequence"/>
</dbReference>
<proteinExistence type="predicted"/>
<dbReference type="AlphaFoldDB" id="A0A9P1MY92"/>
<dbReference type="InterPro" id="IPR040264">
    <property type="entry name" value="T15H9.4-like"/>
</dbReference>
<evidence type="ECO:0000259" key="2">
    <source>
        <dbReference type="PROSITE" id="PS50106"/>
    </source>
</evidence>
<dbReference type="PROSITE" id="PS50106">
    <property type="entry name" value="PDZ"/>
    <property type="match status" value="1"/>
</dbReference>